<feature type="domain" description="Aminotransferase class V" evidence="1">
    <location>
        <begin position="3"/>
        <end position="367"/>
    </location>
</feature>
<accession>A0A0J6WWM0</accession>
<dbReference type="AlphaFoldDB" id="A0A0J6WWM0"/>
<organism evidence="2 3">
    <name type="scientific">Megasphaera cerevisiae DSM 20462</name>
    <dbReference type="NCBI Taxonomy" id="1122219"/>
    <lineage>
        <taxon>Bacteria</taxon>
        <taxon>Bacillati</taxon>
        <taxon>Bacillota</taxon>
        <taxon>Negativicutes</taxon>
        <taxon>Veillonellales</taxon>
        <taxon>Veillonellaceae</taxon>
        <taxon>Megasphaera</taxon>
    </lineage>
</organism>
<dbReference type="PANTHER" id="PTHR43586">
    <property type="entry name" value="CYSTEINE DESULFURASE"/>
    <property type="match status" value="1"/>
</dbReference>
<reference evidence="2 3" key="1">
    <citation type="submission" date="2015-06" db="EMBL/GenBank/DDBJ databases">
        <title>Draft genome sequence of beer spoilage bacterium Megasphaera cerevisiae type strain 20462.</title>
        <authorList>
            <person name="Kutumbaka K."/>
            <person name="Pasmowitz J."/>
            <person name="Mategko J."/>
            <person name="Reyes D."/>
            <person name="Friedrich A."/>
            <person name="Han S."/>
            <person name="Martens-Habbena W."/>
            <person name="Neal-McKinney J."/>
            <person name="Janagama H.K."/>
            <person name="Nadala C."/>
            <person name="Samadpour M."/>
        </authorList>
    </citation>
    <scope>NUCLEOTIDE SEQUENCE [LARGE SCALE GENOMIC DNA]</scope>
    <source>
        <strain evidence="2 3">DSM 20462</strain>
    </source>
</reference>
<protein>
    <submittedName>
        <fullName evidence="2">Cysteine desulfurase</fullName>
    </submittedName>
</protein>
<dbReference type="STRING" id="39029.BSR42_08465"/>
<name>A0A0J6WWM0_9FIRM</name>
<dbReference type="Gene3D" id="3.90.1150.10">
    <property type="entry name" value="Aspartate Aminotransferase, domain 1"/>
    <property type="match status" value="1"/>
</dbReference>
<dbReference type="EMBL" id="LEKT01000019">
    <property type="protein sequence ID" value="KMO86598.1"/>
    <property type="molecule type" value="Genomic_DNA"/>
</dbReference>
<dbReference type="InParanoid" id="A0A0J6WWM0"/>
<dbReference type="OrthoDB" id="9804366at2"/>
<dbReference type="InterPro" id="IPR015421">
    <property type="entry name" value="PyrdxlP-dep_Trfase_major"/>
</dbReference>
<comment type="caution">
    <text evidence="2">The sequence shown here is derived from an EMBL/GenBank/DDBJ whole genome shotgun (WGS) entry which is preliminary data.</text>
</comment>
<dbReference type="PATRIC" id="fig|1122219.3.peg.975"/>
<dbReference type="PANTHER" id="PTHR43586:SF4">
    <property type="entry name" value="ISOPENICILLIN N EPIMERASE"/>
    <property type="match status" value="1"/>
</dbReference>
<dbReference type="RefSeq" id="WP_048514167.1">
    <property type="nucleotide sequence ID" value="NZ_FUXD01000011.1"/>
</dbReference>
<keyword evidence="3" id="KW-1185">Reference proteome</keyword>
<dbReference type="Pfam" id="PF00266">
    <property type="entry name" value="Aminotran_5"/>
    <property type="match status" value="1"/>
</dbReference>
<dbReference type="Gene3D" id="3.40.640.10">
    <property type="entry name" value="Type I PLP-dependent aspartate aminotransferase-like (Major domain)"/>
    <property type="match status" value="1"/>
</dbReference>
<dbReference type="Proteomes" id="UP000036503">
    <property type="component" value="Unassembled WGS sequence"/>
</dbReference>
<dbReference type="SUPFAM" id="SSF53383">
    <property type="entry name" value="PLP-dependent transferases"/>
    <property type="match status" value="1"/>
</dbReference>
<evidence type="ECO:0000313" key="2">
    <source>
        <dbReference type="EMBL" id="KMO86598.1"/>
    </source>
</evidence>
<dbReference type="InterPro" id="IPR015424">
    <property type="entry name" value="PyrdxlP-dep_Trfase"/>
</dbReference>
<gene>
    <name evidence="2" type="ORF">AB840_07255</name>
</gene>
<proteinExistence type="predicted"/>
<sequence length="383" mass="41354">MYYFDNAATTVQKPAEVAQAVYQALCCGRLGNPSRGAHAYSLEAYRQVLAAKDCVKELFHAGEEYEIAFTHNSTIALNMVLKGMLRPGDHVITTTWEHNAVLRPLYQLEKEGVQLDFISSEPVTGALRYDELEQKIRPQTAMVVCNHASNVTGNVLDIDRIKAFCQAHELLLVLDVSQSAGAYPVDLSGGVITAACFTGHKSLYGPGGTGGICIKKDAVVVPYITGGDGVHSFDYEQPGGIPGIFEAGTANVAGIIGLATAVKLRLEHGVDAVADKQKKLGELFVGAVREIPGILLYGDFSGPHVGVYALNIRGADSAIVSDMLWEQFEMATRSGFHCAPRMHEQLQTAQRGVVRFSFSNFTTEEDVLAAVRALQLIAAQPDR</sequence>
<evidence type="ECO:0000259" key="1">
    <source>
        <dbReference type="Pfam" id="PF00266"/>
    </source>
</evidence>
<dbReference type="GO" id="GO:0003824">
    <property type="term" value="F:catalytic activity"/>
    <property type="evidence" value="ECO:0007669"/>
    <property type="project" value="UniProtKB-ARBA"/>
</dbReference>
<dbReference type="InterPro" id="IPR000192">
    <property type="entry name" value="Aminotrans_V_dom"/>
</dbReference>
<dbReference type="InterPro" id="IPR015422">
    <property type="entry name" value="PyrdxlP-dep_Trfase_small"/>
</dbReference>
<evidence type="ECO:0000313" key="3">
    <source>
        <dbReference type="Proteomes" id="UP000036503"/>
    </source>
</evidence>